<evidence type="ECO:0000313" key="2">
    <source>
        <dbReference type="Proteomes" id="UP000217790"/>
    </source>
</evidence>
<dbReference type="InParanoid" id="A0A2H3EEW6"/>
<accession>A0A2H3EEW6</accession>
<evidence type="ECO:0000313" key="1">
    <source>
        <dbReference type="EMBL" id="PBL04525.1"/>
    </source>
</evidence>
<dbReference type="EMBL" id="KZ293644">
    <property type="protein sequence ID" value="PBL04525.1"/>
    <property type="molecule type" value="Genomic_DNA"/>
</dbReference>
<protein>
    <recommendedName>
        <fullName evidence="3">Serine-threonine/tyrosine-protein kinase catalytic domain-containing protein</fullName>
    </recommendedName>
</protein>
<sequence length="90" mass="10016">MSPSKIDSPLEYEDKYSTAKFICICQQSPDNKDAILKQFNAVADAFISLKHPNIAQIFGICKLTIFPAIVFHGDGAGPFRILFGLTSMYR</sequence>
<organism evidence="1 2">
    <name type="scientific">Armillaria gallica</name>
    <name type="common">Bulbous honey fungus</name>
    <name type="synonym">Armillaria bulbosa</name>
    <dbReference type="NCBI Taxonomy" id="47427"/>
    <lineage>
        <taxon>Eukaryota</taxon>
        <taxon>Fungi</taxon>
        <taxon>Dikarya</taxon>
        <taxon>Basidiomycota</taxon>
        <taxon>Agaricomycotina</taxon>
        <taxon>Agaricomycetes</taxon>
        <taxon>Agaricomycetidae</taxon>
        <taxon>Agaricales</taxon>
        <taxon>Marasmiineae</taxon>
        <taxon>Physalacriaceae</taxon>
        <taxon>Armillaria</taxon>
    </lineage>
</organism>
<evidence type="ECO:0008006" key="3">
    <source>
        <dbReference type="Google" id="ProtNLM"/>
    </source>
</evidence>
<gene>
    <name evidence="1" type="ORF">ARMGADRAFT_56297</name>
</gene>
<proteinExistence type="predicted"/>
<dbReference type="AlphaFoldDB" id="A0A2H3EEW6"/>
<keyword evidence="2" id="KW-1185">Reference proteome</keyword>
<name>A0A2H3EEW6_ARMGA</name>
<dbReference type="Proteomes" id="UP000217790">
    <property type="component" value="Unassembled WGS sequence"/>
</dbReference>
<reference evidence="2" key="1">
    <citation type="journal article" date="2017" name="Nat. Ecol. Evol.">
        <title>Genome expansion and lineage-specific genetic innovations in the forest pathogenic fungi Armillaria.</title>
        <authorList>
            <person name="Sipos G."/>
            <person name="Prasanna A.N."/>
            <person name="Walter M.C."/>
            <person name="O'Connor E."/>
            <person name="Balint B."/>
            <person name="Krizsan K."/>
            <person name="Kiss B."/>
            <person name="Hess J."/>
            <person name="Varga T."/>
            <person name="Slot J."/>
            <person name="Riley R."/>
            <person name="Boka B."/>
            <person name="Rigling D."/>
            <person name="Barry K."/>
            <person name="Lee J."/>
            <person name="Mihaltcheva S."/>
            <person name="LaButti K."/>
            <person name="Lipzen A."/>
            <person name="Waldron R."/>
            <person name="Moloney N.M."/>
            <person name="Sperisen C."/>
            <person name="Kredics L."/>
            <person name="Vagvoelgyi C."/>
            <person name="Patrignani A."/>
            <person name="Fitzpatrick D."/>
            <person name="Nagy I."/>
            <person name="Doyle S."/>
            <person name="Anderson J.B."/>
            <person name="Grigoriev I.V."/>
            <person name="Gueldener U."/>
            <person name="Muensterkoetter M."/>
            <person name="Nagy L.G."/>
        </authorList>
    </citation>
    <scope>NUCLEOTIDE SEQUENCE [LARGE SCALE GENOMIC DNA]</scope>
    <source>
        <strain evidence="2">Ar21-2</strain>
    </source>
</reference>